<dbReference type="OrthoDB" id="1305902at2759"/>
<accession>A0A371FNB5</accession>
<keyword evidence="2" id="KW-1185">Reference proteome</keyword>
<dbReference type="AlphaFoldDB" id="A0A371FNB5"/>
<reference evidence="1" key="1">
    <citation type="submission" date="2018-05" db="EMBL/GenBank/DDBJ databases">
        <title>Draft genome of Mucuna pruriens seed.</title>
        <authorList>
            <person name="Nnadi N.E."/>
            <person name="Vos R."/>
            <person name="Hasami M.H."/>
            <person name="Devisetty U.K."/>
            <person name="Aguiy J.C."/>
        </authorList>
    </citation>
    <scope>NUCLEOTIDE SEQUENCE [LARGE SCALE GENOMIC DNA]</scope>
    <source>
        <strain evidence="1">JCA_2017</strain>
    </source>
</reference>
<organism evidence="1 2">
    <name type="scientific">Mucuna pruriens</name>
    <name type="common">Velvet bean</name>
    <name type="synonym">Dolichos pruriens</name>
    <dbReference type="NCBI Taxonomy" id="157652"/>
    <lineage>
        <taxon>Eukaryota</taxon>
        <taxon>Viridiplantae</taxon>
        <taxon>Streptophyta</taxon>
        <taxon>Embryophyta</taxon>
        <taxon>Tracheophyta</taxon>
        <taxon>Spermatophyta</taxon>
        <taxon>Magnoliopsida</taxon>
        <taxon>eudicotyledons</taxon>
        <taxon>Gunneridae</taxon>
        <taxon>Pentapetalae</taxon>
        <taxon>rosids</taxon>
        <taxon>fabids</taxon>
        <taxon>Fabales</taxon>
        <taxon>Fabaceae</taxon>
        <taxon>Papilionoideae</taxon>
        <taxon>50 kb inversion clade</taxon>
        <taxon>NPAAA clade</taxon>
        <taxon>indigoferoid/millettioid clade</taxon>
        <taxon>Phaseoleae</taxon>
        <taxon>Mucuna</taxon>
    </lineage>
</organism>
<dbReference type="EMBL" id="QJKJ01008445">
    <property type="protein sequence ID" value="RDX79742.1"/>
    <property type="molecule type" value="Genomic_DNA"/>
</dbReference>
<feature type="non-terminal residue" evidence="1">
    <location>
        <position position="1"/>
    </location>
</feature>
<dbReference type="Proteomes" id="UP000257109">
    <property type="component" value="Unassembled WGS sequence"/>
</dbReference>
<protein>
    <submittedName>
        <fullName evidence="1">Uncharacterized protein</fullName>
    </submittedName>
</protein>
<comment type="caution">
    <text evidence="1">The sequence shown here is derived from an EMBL/GenBank/DDBJ whole genome shotgun (WGS) entry which is preliminary data.</text>
</comment>
<gene>
    <name evidence="1" type="ORF">CR513_39801</name>
</gene>
<evidence type="ECO:0000313" key="1">
    <source>
        <dbReference type="EMBL" id="RDX79742.1"/>
    </source>
</evidence>
<evidence type="ECO:0000313" key="2">
    <source>
        <dbReference type="Proteomes" id="UP000257109"/>
    </source>
</evidence>
<sequence>MNYQIGTVGEDTSSFVSLCAKFKFKPSPDSSNINPDSNFVVSEDPTCTKRNFMWFVPHQDKGVPIFLGWCCEGLAISIASAFQHLGRYEMHVLGEVLPGIKNYDHHKRNLWHKDLTMMDQSMIDAVSGQALMDKIPTAARHLISNMASNTQQFGIKRADPSQMVNKVSAIDNLRLENQLTELTSLVSQLVVGQHQPPSIAVRVCGICISVEHPTDMCPTLQETQLYYPKSVGAKSGYQYGKWLYQSLQFDNQQFERQQF</sequence>
<proteinExistence type="predicted"/>
<name>A0A371FNB5_MUCPR</name>